<proteinExistence type="predicted"/>
<protein>
    <submittedName>
        <fullName evidence="1">DUF1963 domain-containing protein</fullName>
    </submittedName>
</protein>
<dbReference type="Pfam" id="PF09234">
    <property type="entry name" value="DUF1963"/>
    <property type="match status" value="1"/>
</dbReference>
<dbReference type="Gene3D" id="2.30.320.10">
    <property type="entry name" value="YwqG-like"/>
    <property type="match status" value="1"/>
</dbReference>
<accession>A0A431UUY7</accession>
<dbReference type="PANTHER" id="PTHR36436">
    <property type="entry name" value="SLL5081 PROTEIN"/>
    <property type="match status" value="1"/>
</dbReference>
<dbReference type="EMBL" id="RXNR01000010">
    <property type="protein sequence ID" value="RTQ94576.1"/>
    <property type="molecule type" value="Genomic_DNA"/>
</dbReference>
<organism evidence="1 2">
    <name type="scientific">Lysinibacillus telephonicus</name>
    <dbReference type="NCBI Taxonomy" id="1714840"/>
    <lineage>
        <taxon>Bacteria</taxon>
        <taxon>Bacillati</taxon>
        <taxon>Bacillota</taxon>
        <taxon>Bacilli</taxon>
        <taxon>Bacillales</taxon>
        <taxon>Bacillaceae</taxon>
        <taxon>Lysinibacillus</taxon>
    </lineage>
</organism>
<reference evidence="1 2" key="1">
    <citation type="submission" date="2018-12" db="EMBL/GenBank/DDBJ databases">
        <authorList>
            <person name="Yu L."/>
        </authorList>
    </citation>
    <scope>NUCLEOTIDE SEQUENCE [LARGE SCALE GENOMIC DNA]</scope>
    <source>
        <strain evidence="1 2">S5H2222</strain>
    </source>
</reference>
<dbReference type="Proteomes" id="UP000276349">
    <property type="component" value="Unassembled WGS sequence"/>
</dbReference>
<dbReference type="OrthoDB" id="57088at2"/>
<dbReference type="InterPro" id="IPR015315">
    <property type="entry name" value="DUF1963"/>
</dbReference>
<keyword evidence="2" id="KW-1185">Reference proteome</keyword>
<comment type="caution">
    <text evidence="1">The sequence shown here is derived from an EMBL/GenBank/DDBJ whole genome shotgun (WGS) entry which is preliminary data.</text>
</comment>
<evidence type="ECO:0000313" key="1">
    <source>
        <dbReference type="EMBL" id="RTQ94576.1"/>
    </source>
</evidence>
<sequence>MFPFGQYVKLVGGITLEFERFFELPHQLECFRNKLEPSLLNTSLIIPYHRITSLSESKFAGNPYLPKMQNYPKDPDGDYMYLLAQINFAKAPLMFPFPSQGIMQIFVSKSVCYFENQVQEFLFQQYFKIRYYATVLPEDQLTTDFTFLKSSSNEVFPIIQNEMALTFTNRVEPVSATDYRVEKYLPLSSFGVISEDERTLEDIYFEKYLAAEHKIGGYPYFINSDKRKDSSFLRKYDTLLLQIVSNDEQGIMYGDTGILKFFISKEDLINLNFSNIYFHGEQY</sequence>
<dbReference type="PANTHER" id="PTHR36436:SF6">
    <property type="entry name" value="SLL5081 PROTEIN"/>
    <property type="match status" value="1"/>
</dbReference>
<name>A0A431UUY7_9BACI</name>
<dbReference type="InterPro" id="IPR035948">
    <property type="entry name" value="YwqG-like_sf"/>
</dbReference>
<evidence type="ECO:0000313" key="2">
    <source>
        <dbReference type="Proteomes" id="UP000276349"/>
    </source>
</evidence>
<gene>
    <name evidence="1" type="ORF">EKG35_04955</name>
</gene>
<dbReference type="AlphaFoldDB" id="A0A431UUY7"/>
<dbReference type="SUPFAM" id="SSF103032">
    <property type="entry name" value="Hypothetical protein YwqG"/>
    <property type="match status" value="1"/>
</dbReference>